<keyword evidence="2" id="KW-1185">Reference proteome</keyword>
<dbReference type="AlphaFoldDB" id="A0A9P0YUS8"/>
<dbReference type="Proteomes" id="UP001152484">
    <property type="component" value="Unassembled WGS sequence"/>
</dbReference>
<reference evidence="1" key="1">
    <citation type="submission" date="2022-07" db="EMBL/GenBank/DDBJ databases">
        <authorList>
            <person name="Macas J."/>
            <person name="Novak P."/>
            <person name="Neumann P."/>
        </authorList>
    </citation>
    <scope>NUCLEOTIDE SEQUENCE</scope>
</reference>
<gene>
    <name evidence="1" type="ORF">CEURO_LOCUS5890</name>
</gene>
<name>A0A9P0YUS8_CUSEU</name>
<comment type="caution">
    <text evidence="1">The sequence shown here is derived from an EMBL/GenBank/DDBJ whole genome shotgun (WGS) entry which is preliminary data.</text>
</comment>
<organism evidence="1 2">
    <name type="scientific">Cuscuta europaea</name>
    <name type="common">European dodder</name>
    <dbReference type="NCBI Taxonomy" id="41803"/>
    <lineage>
        <taxon>Eukaryota</taxon>
        <taxon>Viridiplantae</taxon>
        <taxon>Streptophyta</taxon>
        <taxon>Embryophyta</taxon>
        <taxon>Tracheophyta</taxon>
        <taxon>Spermatophyta</taxon>
        <taxon>Magnoliopsida</taxon>
        <taxon>eudicotyledons</taxon>
        <taxon>Gunneridae</taxon>
        <taxon>Pentapetalae</taxon>
        <taxon>asterids</taxon>
        <taxon>lamiids</taxon>
        <taxon>Solanales</taxon>
        <taxon>Convolvulaceae</taxon>
        <taxon>Cuscuteae</taxon>
        <taxon>Cuscuta</taxon>
        <taxon>Cuscuta subgen. Cuscuta</taxon>
    </lineage>
</organism>
<dbReference type="EMBL" id="CAMAPE010000010">
    <property type="protein sequence ID" value="CAH9076605.1"/>
    <property type="molecule type" value="Genomic_DNA"/>
</dbReference>
<proteinExistence type="predicted"/>
<sequence>MANCIRSLCNADLGGGFLFGKDISLPETYMHSNQDSGKYSGGSPPSERSTLAFFAGQMHGLVRPTLLKYWENK</sequence>
<feature type="non-terminal residue" evidence="1">
    <location>
        <position position="73"/>
    </location>
</feature>
<accession>A0A9P0YUS8</accession>
<protein>
    <submittedName>
        <fullName evidence="1">Uncharacterized protein</fullName>
    </submittedName>
</protein>
<dbReference type="OrthoDB" id="1924787at2759"/>
<evidence type="ECO:0000313" key="1">
    <source>
        <dbReference type="EMBL" id="CAH9076605.1"/>
    </source>
</evidence>
<evidence type="ECO:0000313" key="2">
    <source>
        <dbReference type="Proteomes" id="UP001152484"/>
    </source>
</evidence>